<keyword evidence="1" id="KW-1133">Transmembrane helix</keyword>
<organism evidence="2 3">
    <name type="scientific">Pseudomonas fluorescens</name>
    <dbReference type="NCBI Taxonomy" id="294"/>
    <lineage>
        <taxon>Bacteria</taxon>
        <taxon>Pseudomonadati</taxon>
        <taxon>Pseudomonadota</taxon>
        <taxon>Gammaproteobacteria</taxon>
        <taxon>Pseudomonadales</taxon>
        <taxon>Pseudomonadaceae</taxon>
        <taxon>Pseudomonas</taxon>
    </lineage>
</organism>
<feature type="transmembrane region" description="Helical" evidence="1">
    <location>
        <begin position="50"/>
        <end position="77"/>
    </location>
</feature>
<dbReference type="InterPro" id="IPR022213">
    <property type="entry name" value="DUF3742"/>
</dbReference>
<evidence type="ECO:0000313" key="2">
    <source>
        <dbReference type="EMBL" id="VVM53376.1"/>
    </source>
</evidence>
<protein>
    <recommendedName>
        <fullName evidence="4">DUF3742 domain-containing protein</fullName>
    </recommendedName>
</protein>
<reference evidence="2 3" key="1">
    <citation type="submission" date="2019-09" db="EMBL/GenBank/DDBJ databases">
        <authorList>
            <person name="Chandra G."/>
            <person name="Truman W A."/>
        </authorList>
    </citation>
    <scope>NUCLEOTIDE SEQUENCE [LARGE SCALE GENOMIC DNA]</scope>
    <source>
        <strain evidence="2">PS624</strain>
    </source>
</reference>
<proteinExistence type="predicted"/>
<keyword evidence="1" id="KW-0812">Transmembrane</keyword>
<evidence type="ECO:0008006" key="4">
    <source>
        <dbReference type="Google" id="ProtNLM"/>
    </source>
</evidence>
<keyword evidence="1" id="KW-0472">Membrane</keyword>
<evidence type="ECO:0000256" key="1">
    <source>
        <dbReference type="SAM" id="Phobius"/>
    </source>
</evidence>
<dbReference type="AlphaFoldDB" id="A0A5E6QAQ6"/>
<evidence type="ECO:0000313" key="3">
    <source>
        <dbReference type="Proteomes" id="UP000326241"/>
    </source>
</evidence>
<dbReference type="EMBL" id="CABVGZ010000006">
    <property type="protein sequence ID" value="VVM53376.1"/>
    <property type="molecule type" value="Genomic_DNA"/>
</dbReference>
<accession>A0A5E6QAQ6</accession>
<dbReference type="RefSeq" id="WP_150774180.1">
    <property type="nucleotide sequence ID" value="NZ_CABVGZ010000006.1"/>
</dbReference>
<gene>
    <name evidence="2" type="ORF">PS624_00903</name>
</gene>
<sequence length="120" mass="13747">MTMNDQPTRSSRFGEWLGSHWRKYCGFEKRITLWLTGQGVPEAVTTCLKWGAYLGLIFVALSLLFGAALVIGLSFMVRRILERETGQDETSVFGKEDHRSGVFYDPINYNDTDDPRFEDD</sequence>
<dbReference type="Proteomes" id="UP000326241">
    <property type="component" value="Unassembled WGS sequence"/>
</dbReference>
<dbReference type="Pfam" id="PF12553">
    <property type="entry name" value="DUF3742"/>
    <property type="match status" value="1"/>
</dbReference>
<name>A0A5E6QAQ6_PSEFL</name>